<protein>
    <recommendedName>
        <fullName evidence="3">DUF4283 domain-containing protein</fullName>
    </recommendedName>
</protein>
<keyword evidence="2" id="KW-1185">Reference proteome</keyword>
<gene>
    <name evidence="1" type="ORF">LVIROSA_LOCUS3667</name>
</gene>
<accession>A0AAU9LJW3</accession>
<dbReference type="EMBL" id="CAKMRJ010000002">
    <property type="protein sequence ID" value="CAH1415854.1"/>
    <property type="molecule type" value="Genomic_DNA"/>
</dbReference>
<evidence type="ECO:0000313" key="1">
    <source>
        <dbReference type="EMBL" id="CAH1415854.1"/>
    </source>
</evidence>
<dbReference type="AlphaFoldDB" id="A0AAU9LJW3"/>
<comment type="caution">
    <text evidence="1">The sequence shown here is derived from an EMBL/GenBank/DDBJ whole genome shotgun (WGS) entry which is preliminary data.</text>
</comment>
<dbReference type="Proteomes" id="UP001157418">
    <property type="component" value="Unassembled WGS sequence"/>
</dbReference>
<evidence type="ECO:0008006" key="3">
    <source>
        <dbReference type="Google" id="ProtNLM"/>
    </source>
</evidence>
<reference evidence="1 2" key="1">
    <citation type="submission" date="2022-01" db="EMBL/GenBank/DDBJ databases">
        <authorList>
            <person name="Xiong W."/>
            <person name="Schranz E."/>
        </authorList>
    </citation>
    <scope>NUCLEOTIDE SEQUENCE [LARGE SCALE GENOMIC DNA]</scope>
</reference>
<name>A0AAU9LJW3_9ASTR</name>
<organism evidence="1 2">
    <name type="scientific">Lactuca virosa</name>
    <dbReference type="NCBI Taxonomy" id="75947"/>
    <lineage>
        <taxon>Eukaryota</taxon>
        <taxon>Viridiplantae</taxon>
        <taxon>Streptophyta</taxon>
        <taxon>Embryophyta</taxon>
        <taxon>Tracheophyta</taxon>
        <taxon>Spermatophyta</taxon>
        <taxon>Magnoliopsida</taxon>
        <taxon>eudicotyledons</taxon>
        <taxon>Gunneridae</taxon>
        <taxon>Pentapetalae</taxon>
        <taxon>asterids</taxon>
        <taxon>campanulids</taxon>
        <taxon>Asterales</taxon>
        <taxon>Asteraceae</taxon>
        <taxon>Cichorioideae</taxon>
        <taxon>Cichorieae</taxon>
        <taxon>Lactucinae</taxon>
        <taxon>Lactuca</taxon>
    </lineage>
</organism>
<sequence>MEDNPFERIARVKIIGPPIYLRSEENVKSVLSNIGNIIEVDGSQNWHTIDLSCAFARIITGDKLPINKVVNCLFNGKSYTVGVAECEDVWQPFSKYYESDSEESIHNEVNNGDVEDHELSDSDVDGISETWGHNNQQEVEEGEIIMESELIGENDDARTMGDESPVPAVAEKTRNIETVSPTFNAGGEKSSGKLNSASNLHSNLNINADSTVAPEDSIGPQPVGQVQNILIGPSPIICPILH</sequence>
<proteinExistence type="predicted"/>
<evidence type="ECO:0000313" key="2">
    <source>
        <dbReference type="Proteomes" id="UP001157418"/>
    </source>
</evidence>